<sequence>MNITFDEPKRLSNIAKHDGLDFASLTVQFFETAAIFPAKGDRLLAIGVFEGIVIAVVFQPLGTEALAVISMRPASRKERDLL</sequence>
<dbReference type="STRING" id="46914.JP75_05920"/>
<gene>
    <name evidence="1" type="ORF">JP75_05920</name>
</gene>
<dbReference type="Gene3D" id="3.10.450.530">
    <property type="entry name" value="Ribonuclease toxin, BrnT, of type II toxin-antitoxin system"/>
    <property type="match status" value="1"/>
</dbReference>
<accession>A0A087M4X9</accession>
<keyword evidence="2" id="KW-1185">Reference proteome</keyword>
<evidence type="ECO:0008006" key="3">
    <source>
        <dbReference type="Google" id="ProtNLM"/>
    </source>
</evidence>
<dbReference type="InterPro" id="IPR007460">
    <property type="entry name" value="BrnT_toxin"/>
</dbReference>
<comment type="caution">
    <text evidence="1">The sequence shown here is derived from an EMBL/GenBank/DDBJ whole genome shotgun (WGS) entry which is preliminary data.</text>
</comment>
<protein>
    <recommendedName>
        <fullName evidence="3">Toxin</fullName>
    </recommendedName>
</protein>
<name>A0A087M4X9_9HYPH</name>
<dbReference type="InterPro" id="IPR038573">
    <property type="entry name" value="BrnT_sf"/>
</dbReference>
<organism evidence="1 2">
    <name type="scientific">Devosia riboflavina</name>
    <dbReference type="NCBI Taxonomy" id="46914"/>
    <lineage>
        <taxon>Bacteria</taxon>
        <taxon>Pseudomonadati</taxon>
        <taxon>Pseudomonadota</taxon>
        <taxon>Alphaproteobacteria</taxon>
        <taxon>Hyphomicrobiales</taxon>
        <taxon>Devosiaceae</taxon>
        <taxon>Devosia</taxon>
    </lineage>
</organism>
<evidence type="ECO:0000313" key="2">
    <source>
        <dbReference type="Proteomes" id="UP000028981"/>
    </source>
</evidence>
<dbReference type="EMBL" id="JQGC01000004">
    <property type="protein sequence ID" value="KFL31932.1"/>
    <property type="molecule type" value="Genomic_DNA"/>
</dbReference>
<dbReference type="AlphaFoldDB" id="A0A087M4X9"/>
<dbReference type="OrthoDB" id="839663at2"/>
<dbReference type="RefSeq" id="WP_035080450.1">
    <property type="nucleotide sequence ID" value="NZ_JQGC01000004.1"/>
</dbReference>
<proteinExistence type="predicted"/>
<dbReference type="Proteomes" id="UP000028981">
    <property type="component" value="Unassembled WGS sequence"/>
</dbReference>
<reference evidence="1 2" key="1">
    <citation type="submission" date="2014-08" db="EMBL/GenBank/DDBJ databases">
        <authorList>
            <person name="Hassan Y.I."/>
            <person name="Lepp D."/>
            <person name="Zhou T."/>
        </authorList>
    </citation>
    <scope>NUCLEOTIDE SEQUENCE [LARGE SCALE GENOMIC DNA]</scope>
    <source>
        <strain evidence="1 2">IFO13584</strain>
    </source>
</reference>
<evidence type="ECO:0000313" key="1">
    <source>
        <dbReference type="EMBL" id="KFL31932.1"/>
    </source>
</evidence>
<dbReference type="Pfam" id="PF04365">
    <property type="entry name" value="BrnT_toxin"/>
    <property type="match status" value="1"/>
</dbReference>